<dbReference type="KEGG" id="bph:Bphy_6719"/>
<evidence type="ECO:0008006" key="3">
    <source>
        <dbReference type="Google" id="ProtNLM"/>
    </source>
</evidence>
<dbReference type="EMBL" id="CP001045">
    <property type="protein sequence ID" value="ACC75743.1"/>
    <property type="molecule type" value="Genomic_DNA"/>
</dbReference>
<gene>
    <name evidence="1" type="ordered locus">Bphy_6719</name>
</gene>
<dbReference type="RefSeq" id="WP_012405902.1">
    <property type="nucleotide sequence ID" value="NC_010625.1"/>
</dbReference>
<keyword evidence="1" id="KW-0614">Plasmid</keyword>
<dbReference type="Proteomes" id="UP000001192">
    <property type="component" value="Plasmid pBPHY01"/>
</dbReference>
<keyword evidence="2" id="KW-1185">Reference proteome</keyword>
<sequence length="303" mass="34791">MSEVKFASFWHGPELSPYEHACLASFAAYDNEVSLYCYEKPANVPPRIQIKDARRILPIETTQHFRVNGSPSMAHFTDYFRYAMFTHTEEIWVDTDMLLLKDFDLRESFNMIGRETAESACTAILRLDPNDARLSALIRRVDAIKELPIKWGDTGPRLLTAVYGVADTYAPPYFYPVHFDDYYKVFLPRFADECAKQCSNAYTLHLWNNRVVKMGLFKRIGPPAGSYLHDVFAKQRVLASFSDLYPESVMETMVHNVENRVGCDEGMRKLFRVAVPSMKAAIDKWLLSSGGARATMQRRRDAR</sequence>
<dbReference type="OrthoDB" id="5354021at2"/>
<dbReference type="HOGENOM" id="CLU_917258_0_0_4"/>
<reference evidence="2" key="1">
    <citation type="journal article" date="2014" name="Stand. Genomic Sci.">
        <title>Complete genome sequence of Burkholderia phymatum STM815(T), a broad host range and efficient nitrogen-fixing symbiont of Mimosa species.</title>
        <authorList>
            <person name="Moulin L."/>
            <person name="Klonowska A."/>
            <person name="Caroline B."/>
            <person name="Booth K."/>
            <person name="Vriezen J.A."/>
            <person name="Melkonian R."/>
            <person name="James E.K."/>
            <person name="Young J.P."/>
            <person name="Bena G."/>
            <person name="Hauser L."/>
            <person name="Land M."/>
            <person name="Kyrpides N."/>
            <person name="Bruce D."/>
            <person name="Chain P."/>
            <person name="Copeland A."/>
            <person name="Pitluck S."/>
            <person name="Woyke T."/>
            <person name="Lizotte-Waniewski M."/>
            <person name="Bristow J."/>
            <person name="Riley M."/>
        </authorList>
    </citation>
    <scope>NUCLEOTIDE SEQUENCE [LARGE SCALE GENOMIC DNA]</scope>
    <source>
        <strain evidence="2">DSM 17167 / CIP 108236 / LMG 21445 / STM815</strain>
        <plasmid evidence="2">Plasmid pBPHY01</plasmid>
    </source>
</reference>
<dbReference type="SUPFAM" id="SSF53448">
    <property type="entry name" value="Nucleotide-diphospho-sugar transferases"/>
    <property type="match status" value="1"/>
</dbReference>
<protein>
    <recommendedName>
        <fullName evidence="3">Alpha 1,4-glycosyltransferase domain-containing protein</fullName>
    </recommendedName>
</protein>
<dbReference type="AlphaFoldDB" id="B2JT40"/>
<name>B2JT40_PARP8</name>
<accession>B2JT40</accession>
<geneLocation type="plasmid" evidence="1 2">
    <name>pBPHY01</name>
</geneLocation>
<proteinExistence type="predicted"/>
<organism evidence="1 2">
    <name type="scientific">Paraburkholderia phymatum (strain DSM 17167 / CIP 108236 / LMG 21445 / STM815)</name>
    <name type="common">Burkholderia phymatum</name>
    <dbReference type="NCBI Taxonomy" id="391038"/>
    <lineage>
        <taxon>Bacteria</taxon>
        <taxon>Pseudomonadati</taxon>
        <taxon>Pseudomonadota</taxon>
        <taxon>Betaproteobacteria</taxon>
        <taxon>Burkholderiales</taxon>
        <taxon>Burkholderiaceae</taxon>
        <taxon>Paraburkholderia</taxon>
    </lineage>
</organism>
<evidence type="ECO:0000313" key="2">
    <source>
        <dbReference type="Proteomes" id="UP000001192"/>
    </source>
</evidence>
<dbReference type="InterPro" id="IPR029044">
    <property type="entry name" value="Nucleotide-diphossugar_trans"/>
</dbReference>
<evidence type="ECO:0000313" key="1">
    <source>
        <dbReference type="EMBL" id="ACC75743.1"/>
    </source>
</evidence>